<gene>
    <name evidence="2" type="ORF">TELCIR_08012</name>
</gene>
<dbReference type="GO" id="GO:0030031">
    <property type="term" value="P:cell projection assembly"/>
    <property type="evidence" value="ECO:0007669"/>
    <property type="project" value="TreeGrafter"/>
</dbReference>
<dbReference type="GO" id="GO:0030866">
    <property type="term" value="P:cortical actin cytoskeleton organization"/>
    <property type="evidence" value="ECO:0007669"/>
    <property type="project" value="TreeGrafter"/>
</dbReference>
<dbReference type="InterPro" id="IPR019137">
    <property type="entry name" value="Nck-associated_protein-1"/>
</dbReference>
<organism evidence="2 3">
    <name type="scientific">Teladorsagia circumcincta</name>
    <name type="common">Brown stomach worm</name>
    <name type="synonym">Ostertagia circumcincta</name>
    <dbReference type="NCBI Taxonomy" id="45464"/>
    <lineage>
        <taxon>Eukaryota</taxon>
        <taxon>Metazoa</taxon>
        <taxon>Ecdysozoa</taxon>
        <taxon>Nematoda</taxon>
        <taxon>Chromadorea</taxon>
        <taxon>Rhabditida</taxon>
        <taxon>Rhabditina</taxon>
        <taxon>Rhabditomorpha</taxon>
        <taxon>Strongyloidea</taxon>
        <taxon>Trichostrongylidae</taxon>
        <taxon>Teladorsagia</taxon>
    </lineage>
</organism>
<keyword evidence="3" id="KW-1185">Reference proteome</keyword>
<dbReference type="OrthoDB" id="548214at2759"/>
<evidence type="ECO:0000256" key="1">
    <source>
        <dbReference type="ARBA" id="ARBA00037947"/>
    </source>
</evidence>
<dbReference type="GO" id="GO:0031209">
    <property type="term" value="C:SCAR complex"/>
    <property type="evidence" value="ECO:0007669"/>
    <property type="project" value="TreeGrafter"/>
</dbReference>
<evidence type="ECO:0000313" key="2">
    <source>
        <dbReference type="EMBL" id="PIO70151.1"/>
    </source>
</evidence>
<sequence>MGVQGPVDVALANAVRAQSLQINPDEHYQMSCLLLVAIAISLPKLALIESATYKPSLRASLNNTHCIPLAVNTIAGALFHHHGRGDTHLRMKEFLALASSSVLRAAQELDGRQDTVSNQSTLYILLEQFVSKCRWLSMDVLEACFPYNLVRTAYQHCYQQEADTFQ</sequence>
<accession>A0A2G9UIS1</accession>
<dbReference type="EMBL" id="KZ346376">
    <property type="protein sequence ID" value="PIO70151.1"/>
    <property type="molecule type" value="Genomic_DNA"/>
</dbReference>
<comment type="similarity">
    <text evidence="1">Belongs to the HEM-1/HEM-2 family.</text>
</comment>
<dbReference type="GO" id="GO:0016477">
    <property type="term" value="P:cell migration"/>
    <property type="evidence" value="ECO:0007669"/>
    <property type="project" value="TreeGrafter"/>
</dbReference>
<dbReference type="PANTHER" id="PTHR12093">
    <property type="entry name" value="NCK-ASSOCIATED PROTEIN 1"/>
    <property type="match status" value="1"/>
</dbReference>
<protein>
    <submittedName>
        <fullName evidence="2">Uncharacterized protein</fullName>
    </submittedName>
</protein>
<name>A0A2G9UIS1_TELCI</name>
<dbReference type="AlphaFoldDB" id="A0A2G9UIS1"/>
<dbReference type="GO" id="GO:0048812">
    <property type="term" value="P:neuron projection morphogenesis"/>
    <property type="evidence" value="ECO:0007669"/>
    <property type="project" value="TreeGrafter"/>
</dbReference>
<proteinExistence type="inferred from homology"/>
<reference evidence="2 3" key="1">
    <citation type="submission" date="2015-09" db="EMBL/GenBank/DDBJ databases">
        <title>Draft genome of the parasitic nematode Teladorsagia circumcincta isolate WARC Sus (inbred).</title>
        <authorList>
            <person name="Mitreva M."/>
        </authorList>
    </citation>
    <scope>NUCLEOTIDE SEQUENCE [LARGE SCALE GENOMIC DNA]</scope>
    <source>
        <strain evidence="2 3">S</strain>
    </source>
</reference>
<dbReference type="Proteomes" id="UP000230423">
    <property type="component" value="Unassembled WGS sequence"/>
</dbReference>
<dbReference type="PANTHER" id="PTHR12093:SF10">
    <property type="entry name" value="MEMBRANE-ASSOCIATED PROTEIN HEM"/>
    <property type="match status" value="1"/>
</dbReference>
<dbReference type="Pfam" id="PF09735">
    <property type="entry name" value="Nckap1"/>
    <property type="match status" value="1"/>
</dbReference>
<evidence type="ECO:0000313" key="3">
    <source>
        <dbReference type="Proteomes" id="UP000230423"/>
    </source>
</evidence>